<organism evidence="1 2">
    <name type="scientific">Phyllotreta striolata</name>
    <name type="common">Striped flea beetle</name>
    <name type="synonym">Crioceris striolata</name>
    <dbReference type="NCBI Taxonomy" id="444603"/>
    <lineage>
        <taxon>Eukaryota</taxon>
        <taxon>Metazoa</taxon>
        <taxon>Ecdysozoa</taxon>
        <taxon>Arthropoda</taxon>
        <taxon>Hexapoda</taxon>
        <taxon>Insecta</taxon>
        <taxon>Pterygota</taxon>
        <taxon>Neoptera</taxon>
        <taxon>Endopterygota</taxon>
        <taxon>Coleoptera</taxon>
        <taxon>Polyphaga</taxon>
        <taxon>Cucujiformia</taxon>
        <taxon>Chrysomeloidea</taxon>
        <taxon>Chrysomelidae</taxon>
        <taxon>Galerucinae</taxon>
        <taxon>Alticini</taxon>
        <taxon>Phyllotreta</taxon>
    </lineage>
</organism>
<dbReference type="Proteomes" id="UP001153712">
    <property type="component" value="Chromosome 3"/>
</dbReference>
<gene>
    <name evidence="1" type="ORF">PHYEVI_LOCUS6805</name>
</gene>
<evidence type="ECO:0000313" key="1">
    <source>
        <dbReference type="EMBL" id="CAG9860452.1"/>
    </source>
</evidence>
<name>A0A9N9XQH8_PHYSR</name>
<keyword evidence="2" id="KW-1185">Reference proteome</keyword>
<evidence type="ECO:0000313" key="2">
    <source>
        <dbReference type="Proteomes" id="UP001153712"/>
    </source>
</evidence>
<dbReference type="EMBL" id="OU900096">
    <property type="protein sequence ID" value="CAG9860452.1"/>
    <property type="molecule type" value="Genomic_DNA"/>
</dbReference>
<proteinExistence type="predicted"/>
<sequence length="208" mass="24251">MSGLCLSSVFSILHEDHQWYLKPFDETINCVSDEINSECKSLVKSINSICELCTPVPGILVRKFSDQKAASIIKTFIQSVRDRRVFRRVTNYLKETQKRSPRKVLALANMKHARMFEANHFKLIFRLDGTRFPPSIVYKLIPSIELSIINLCRLTWVVESKSKYEVWHQLKYFKCSACKTTIKNLPMNVKKRKKKVKTKVMLNSEFSI</sequence>
<protein>
    <submittedName>
        <fullName evidence="1">Uncharacterized protein</fullName>
    </submittedName>
</protein>
<dbReference type="OrthoDB" id="10006090at2759"/>
<dbReference type="AlphaFoldDB" id="A0A9N9XQH8"/>
<accession>A0A9N9XQH8</accession>
<reference evidence="1" key="1">
    <citation type="submission" date="2022-01" db="EMBL/GenBank/DDBJ databases">
        <authorList>
            <person name="King R."/>
        </authorList>
    </citation>
    <scope>NUCLEOTIDE SEQUENCE</scope>
</reference>